<dbReference type="HOGENOM" id="CLU_3303449_0_0_11"/>
<protein>
    <submittedName>
        <fullName evidence="1">Uncharacterized protein</fullName>
    </submittedName>
</protein>
<dbReference type="AlphaFoldDB" id="D4TZH0"/>
<dbReference type="Proteomes" id="UP000003150">
    <property type="component" value="Unassembled WGS sequence"/>
</dbReference>
<evidence type="ECO:0000313" key="1">
    <source>
        <dbReference type="EMBL" id="EFF79717.1"/>
    </source>
</evidence>
<organism evidence="1 2">
    <name type="scientific">Schaalia odontolytica F0309</name>
    <dbReference type="NCBI Taxonomy" id="649742"/>
    <lineage>
        <taxon>Bacteria</taxon>
        <taxon>Bacillati</taxon>
        <taxon>Actinomycetota</taxon>
        <taxon>Actinomycetes</taxon>
        <taxon>Actinomycetales</taxon>
        <taxon>Actinomycetaceae</taxon>
        <taxon>Schaalia</taxon>
    </lineage>
</organism>
<sequence length="39" mass="4062">MGGFAAEAGVDAAVMLHFAIRSQVKRLLSSDRPAMSQAA</sequence>
<comment type="caution">
    <text evidence="1">The sequence shown here is derived from an EMBL/GenBank/DDBJ whole genome shotgun (WGS) entry which is preliminary data.</text>
</comment>
<dbReference type="PATRIC" id="fig|649742.3.peg.1417"/>
<accession>D4TZH0</accession>
<name>D4TZH0_9ACTO</name>
<gene>
    <name evidence="1" type="ORF">HMPREF0970_01351</name>
</gene>
<reference evidence="1 2" key="1">
    <citation type="submission" date="2009-10" db="EMBL/GenBank/DDBJ databases">
        <authorList>
            <person name="Weinstock G."/>
            <person name="Sodergren E."/>
            <person name="Clifton S."/>
            <person name="Fulton L."/>
            <person name="Fulton B."/>
            <person name="Courtney L."/>
            <person name="Fronick C."/>
            <person name="Harrison M."/>
            <person name="Strong C."/>
            <person name="Farmer C."/>
            <person name="Delahaunty K."/>
            <person name="Markovic C."/>
            <person name="Hall O."/>
            <person name="Minx P."/>
            <person name="Tomlinson C."/>
            <person name="Mitreva M."/>
            <person name="Nelson J."/>
            <person name="Hou S."/>
            <person name="Wollam A."/>
            <person name="Pepin K.H."/>
            <person name="Johnson M."/>
            <person name="Bhonagiri V."/>
            <person name="Nash W.E."/>
            <person name="Warren W."/>
            <person name="Chinwalla A."/>
            <person name="Mardis E.R."/>
            <person name="Wilson R.K."/>
        </authorList>
    </citation>
    <scope>NUCLEOTIDE SEQUENCE [LARGE SCALE GENOMIC DNA]</scope>
    <source>
        <strain evidence="1 2">F0309</strain>
    </source>
</reference>
<dbReference type="EMBL" id="ACYT02000038">
    <property type="protein sequence ID" value="EFF79717.1"/>
    <property type="molecule type" value="Genomic_DNA"/>
</dbReference>
<proteinExistence type="predicted"/>
<evidence type="ECO:0000313" key="2">
    <source>
        <dbReference type="Proteomes" id="UP000003150"/>
    </source>
</evidence>